<feature type="transmembrane region" description="Helical" evidence="3">
    <location>
        <begin position="45"/>
        <end position="65"/>
    </location>
</feature>
<comment type="caution">
    <text evidence="5">The sequence shown here is derived from an EMBL/GenBank/DDBJ whole genome shotgun (WGS) entry which is preliminary data.</text>
</comment>
<reference evidence="5" key="1">
    <citation type="submission" date="2022-04" db="EMBL/GenBank/DDBJ databases">
        <authorList>
            <person name="Seo M.-J."/>
        </authorList>
    </citation>
    <scope>NUCLEOTIDE SEQUENCE</scope>
    <source>
        <strain evidence="5">MBLB2552</strain>
    </source>
</reference>
<feature type="transmembrane region" description="Helical" evidence="3">
    <location>
        <begin position="19"/>
        <end position="39"/>
    </location>
</feature>
<feature type="transmembrane region" description="Helical" evidence="3">
    <location>
        <begin position="148"/>
        <end position="167"/>
    </location>
</feature>
<feature type="domain" description="Methyl-accepting transducer" evidence="4">
    <location>
        <begin position="212"/>
        <end position="462"/>
    </location>
</feature>
<dbReference type="PROSITE" id="PS50111">
    <property type="entry name" value="CHEMOTAXIS_TRANSDUC_2"/>
    <property type="match status" value="1"/>
</dbReference>
<sequence>MAGHDVSDFLYKDLRKRNLLICSTLTTTVILSLAILLGLHTSTKIITLIVIPNLLILFLVWGGYLTRKKEHWIPYTAIVGMLITSLITVFQGGGGPLGAVSAFLVLSVGIMYNDFKVVMTALVAALVVIVVKYTVFHEPAGEGSNIAVLMYFFIVTAWVLMAQSSLGRKMLANSAKMNQETTELLARELEREKITSEATQTIAVSIGEIRGNSQDNYHAFQEMATAFQEMASGAAAQTETIGGISENIVTSNGYINRMTSALGDLVTTVSETKVASDEGAAVIGQLTGTIDRFHANMNGMKEDIGALIGNIHLIAELTASIREIAEQTGLLSLNASIEAARAGEQGRGFEVVANEIRKLADLTNESAKRITDNVGQATRQADLSQVRLEENVNDMEQSLALVRKTEGAFMSINANVEELAQGASDISSVAGSVQEKTDEIEQAVNDFVAVVEQSSATLQELLATVDTMTSQNLPMVRRIEETDQAVKQLVATKSQGE</sequence>
<evidence type="ECO:0000313" key="6">
    <source>
        <dbReference type="Proteomes" id="UP001139534"/>
    </source>
</evidence>
<evidence type="ECO:0000256" key="3">
    <source>
        <dbReference type="SAM" id="Phobius"/>
    </source>
</evidence>
<evidence type="ECO:0000259" key="4">
    <source>
        <dbReference type="PROSITE" id="PS50111"/>
    </source>
</evidence>
<accession>A0A9X1XYQ5</accession>
<dbReference type="Gene3D" id="1.10.287.950">
    <property type="entry name" value="Methyl-accepting chemotaxis protein"/>
    <property type="match status" value="1"/>
</dbReference>
<dbReference type="PANTHER" id="PTHR32089:SF112">
    <property type="entry name" value="LYSOZYME-LIKE PROTEIN-RELATED"/>
    <property type="match status" value="1"/>
</dbReference>
<organism evidence="5 6">
    <name type="scientific">Paenibacillus mellifer</name>
    <dbReference type="NCBI Taxonomy" id="2937794"/>
    <lineage>
        <taxon>Bacteria</taxon>
        <taxon>Bacillati</taxon>
        <taxon>Bacillota</taxon>
        <taxon>Bacilli</taxon>
        <taxon>Bacillales</taxon>
        <taxon>Paenibacillaceae</taxon>
        <taxon>Paenibacillus</taxon>
    </lineage>
</organism>
<dbReference type="SUPFAM" id="SSF58104">
    <property type="entry name" value="Methyl-accepting chemotaxis protein (MCP) signaling domain"/>
    <property type="match status" value="1"/>
</dbReference>
<dbReference type="InterPro" id="IPR004089">
    <property type="entry name" value="MCPsignal_dom"/>
</dbReference>
<keyword evidence="1 2" id="KW-0807">Transducer</keyword>
<protein>
    <submittedName>
        <fullName evidence="5">Methyl-accepting chemotaxis protein</fullName>
    </submittedName>
</protein>
<dbReference type="PANTHER" id="PTHR32089">
    <property type="entry name" value="METHYL-ACCEPTING CHEMOTAXIS PROTEIN MCPB"/>
    <property type="match status" value="1"/>
</dbReference>
<keyword evidence="3" id="KW-0472">Membrane</keyword>
<feature type="transmembrane region" description="Helical" evidence="3">
    <location>
        <begin position="72"/>
        <end position="90"/>
    </location>
</feature>
<keyword evidence="3" id="KW-0812">Transmembrane</keyword>
<dbReference type="GO" id="GO:0007165">
    <property type="term" value="P:signal transduction"/>
    <property type="evidence" value="ECO:0007669"/>
    <property type="project" value="UniProtKB-KW"/>
</dbReference>
<dbReference type="GO" id="GO:0016020">
    <property type="term" value="C:membrane"/>
    <property type="evidence" value="ECO:0007669"/>
    <property type="project" value="InterPro"/>
</dbReference>
<evidence type="ECO:0000313" key="5">
    <source>
        <dbReference type="EMBL" id="MCK8488160.1"/>
    </source>
</evidence>
<name>A0A9X1XYQ5_9BACL</name>
<gene>
    <name evidence="5" type="ORF">M0651_13335</name>
</gene>
<dbReference type="RefSeq" id="WP_248552240.1">
    <property type="nucleotide sequence ID" value="NZ_JALPRK010000011.1"/>
</dbReference>
<feature type="transmembrane region" description="Helical" evidence="3">
    <location>
        <begin position="117"/>
        <end position="136"/>
    </location>
</feature>
<dbReference type="AlphaFoldDB" id="A0A9X1XYQ5"/>
<evidence type="ECO:0000256" key="1">
    <source>
        <dbReference type="ARBA" id="ARBA00023224"/>
    </source>
</evidence>
<evidence type="ECO:0000256" key="2">
    <source>
        <dbReference type="PROSITE-ProRule" id="PRU00284"/>
    </source>
</evidence>
<dbReference type="SMART" id="SM00283">
    <property type="entry name" value="MA"/>
    <property type="match status" value="1"/>
</dbReference>
<keyword evidence="3" id="KW-1133">Transmembrane helix</keyword>
<dbReference type="Pfam" id="PF00015">
    <property type="entry name" value="MCPsignal"/>
    <property type="match status" value="1"/>
</dbReference>
<proteinExistence type="predicted"/>
<keyword evidence="6" id="KW-1185">Reference proteome</keyword>
<dbReference type="Proteomes" id="UP001139534">
    <property type="component" value="Unassembled WGS sequence"/>
</dbReference>
<dbReference type="EMBL" id="JALPRK010000011">
    <property type="protein sequence ID" value="MCK8488160.1"/>
    <property type="molecule type" value="Genomic_DNA"/>
</dbReference>